<evidence type="ECO:0000256" key="1">
    <source>
        <dbReference type="ARBA" id="ARBA00022679"/>
    </source>
</evidence>
<dbReference type="GO" id="GO:0016301">
    <property type="term" value="F:kinase activity"/>
    <property type="evidence" value="ECO:0007669"/>
    <property type="project" value="UniProtKB-KW"/>
</dbReference>
<keyword evidence="1" id="KW-0808">Transferase</keyword>
<keyword evidence="4" id="KW-0067">ATP-binding</keyword>
<evidence type="ECO:0000313" key="6">
    <source>
        <dbReference type="EMBL" id="CBW26883.1"/>
    </source>
</evidence>
<evidence type="ECO:0000256" key="2">
    <source>
        <dbReference type="ARBA" id="ARBA00022741"/>
    </source>
</evidence>
<feature type="domain" description="Thiamin pyrophosphokinase catalytic" evidence="5">
    <location>
        <begin position="37"/>
        <end position="123"/>
    </location>
</feature>
<protein>
    <recommendedName>
        <fullName evidence="5">Thiamin pyrophosphokinase catalytic domain-containing protein</fullName>
    </recommendedName>
</protein>
<name>E1X353_HALMS</name>
<dbReference type="OrthoDB" id="5293348at2"/>
<dbReference type="KEGG" id="bmx:BMS_2071"/>
<dbReference type="EMBL" id="FQ312005">
    <property type="protein sequence ID" value="CBW26883.1"/>
    <property type="molecule type" value="Genomic_DNA"/>
</dbReference>
<dbReference type="AlphaFoldDB" id="E1X353"/>
<accession>E1X353</accession>
<reference evidence="7" key="1">
    <citation type="journal article" date="2013" name="ISME J.">
        <title>A small predatory core genome in the divergent marine Bacteriovorax marinus SJ and the terrestrial Bdellovibrio bacteriovorus.</title>
        <authorList>
            <person name="Crossman L.C."/>
            <person name="Chen H."/>
            <person name="Cerdeno-Tarraga A.M."/>
            <person name="Brooks K."/>
            <person name="Quail M.A."/>
            <person name="Pineiro S.A."/>
            <person name="Hobley L."/>
            <person name="Sockett R.E."/>
            <person name="Bentley S.D."/>
            <person name="Parkhill J."/>
            <person name="Williams H.N."/>
            <person name="Stine O.C."/>
        </authorList>
    </citation>
    <scope>NUCLEOTIDE SEQUENCE [LARGE SCALE GENOMIC DNA]</scope>
    <source>
        <strain evidence="7">ATCC BAA-682 / DSM 15412 / SJ</strain>
    </source>
</reference>
<dbReference type="RefSeq" id="WP_014244661.1">
    <property type="nucleotide sequence ID" value="NC_016620.1"/>
</dbReference>
<gene>
    <name evidence="6" type="ordered locus">BMS_2071</name>
</gene>
<dbReference type="Proteomes" id="UP000008963">
    <property type="component" value="Chromosome"/>
</dbReference>
<evidence type="ECO:0000259" key="5">
    <source>
        <dbReference type="Pfam" id="PF04263"/>
    </source>
</evidence>
<evidence type="ECO:0000313" key="7">
    <source>
        <dbReference type="Proteomes" id="UP000008963"/>
    </source>
</evidence>
<dbReference type="Gene3D" id="3.40.50.10240">
    <property type="entry name" value="Thiamin pyrophosphokinase, catalytic domain"/>
    <property type="match status" value="1"/>
</dbReference>
<keyword evidence="3" id="KW-0418">Kinase</keyword>
<sequence>MTKTNRLPQSFTNAQEINLIGPLDIQENIKSSELPTLIVDGGMNHGLNFPNSISIGDGDSSKLSLDIELSAEKDQSDLACALELILNQVESCKKVNLYGFLGQRKDHELIVIGEAYEFVRKSSALLIFDKSLKIIPPKPYTFEINGLFSIMSLQECLFSIQGSAKYQVWPAKKLGVLSSLGLSNEGSGEVTITSDAPLILYSEE</sequence>
<keyword evidence="2" id="KW-0547">Nucleotide-binding</keyword>
<dbReference type="HOGENOM" id="CLU_1341699_0_0_7"/>
<dbReference type="GO" id="GO:0004788">
    <property type="term" value="F:thiamine diphosphokinase activity"/>
    <property type="evidence" value="ECO:0007669"/>
    <property type="project" value="InterPro"/>
</dbReference>
<proteinExistence type="predicted"/>
<evidence type="ECO:0000256" key="4">
    <source>
        <dbReference type="ARBA" id="ARBA00022840"/>
    </source>
</evidence>
<dbReference type="Pfam" id="PF04263">
    <property type="entry name" value="TPK_catalytic"/>
    <property type="match status" value="1"/>
</dbReference>
<dbReference type="SUPFAM" id="SSF63999">
    <property type="entry name" value="Thiamin pyrophosphokinase, catalytic domain"/>
    <property type="match status" value="1"/>
</dbReference>
<keyword evidence="7" id="KW-1185">Reference proteome</keyword>
<dbReference type="PATRIC" id="fig|862908.3.peg.1970"/>
<dbReference type="STRING" id="862908.BMS_2071"/>
<dbReference type="InterPro" id="IPR007371">
    <property type="entry name" value="TPK_catalytic"/>
</dbReference>
<evidence type="ECO:0000256" key="3">
    <source>
        <dbReference type="ARBA" id="ARBA00022777"/>
    </source>
</evidence>
<dbReference type="GO" id="GO:0005524">
    <property type="term" value="F:ATP binding"/>
    <property type="evidence" value="ECO:0007669"/>
    <property type="project" value="UniProtKB-KW"/>
</dbReference>
<organism evidence="6 7">
    <name type="scientific">Halobacteriovorax marinus (strain ATCC BAA-682 / DSM 15412 / SJ)</name>
    <name type="common">Bacteriovorax marinus</name>
    <dbReference type="NCBI Taxonomy" id="862908"/>
    <lineage>
        <taxon>Bacteria</taxon>
        <taxon>Pseudomonadati</taxon>
        <taxon>Bdellovibrionota</taxon>
        <taxon>Bacteriovoracia</taxon>
        <taxon>Bacteriovoracales</taxon>
        <taxon>Halobacteriovoraceae</taxon>
        <taxon>Halobacteriovorax</taxon>
    </lineage>
</organism>
<dbReference type="eggNOG" id="COG1564">
    <property type="taxonomic scope" value="Bacteria"/>
</dbReference>
<dbReference type="InterPro" id="IPR036759">
    <property type="entry name" value="TPK_catalytic_sf"/>
</dbReference>
<dbReference type="GO" id="GO:0009229">
    <property type="term" value="P:thiamine diphosphate biosynthetic process"/>
    <property type="evidence" value="ECO:0007669"/>
    <property type="project" value="InterPro"/>
</dbReference>